<dbReference type="InterPro" id="IPR023271">
    <property type="entry name" value="Aquaporin-like"/>
</dbReference>
<dbReference type="Pfam" id="PF00230">
    <property type="entry name" value="MIP"/>
    <property type="match status" value="1"/>
</dbReference>
<evidence type="ECO:0000256" key="5">
    <source>
        <dbReference type="ARBA" id="ARBA00023136"/>
    </source>
</evidence>
<feature type="transmembrane region" description="Helical" evidence="7">
    <location>
        <begin position="69"/>
        <end position="93"/>
    </location>
</feature>
<keyword evidence="9" id="KW-1185">Reference proteome</keyword>
<dbReference type="EMBL" id="JTDE01000186">
    <property type="protein sequence ID" value="KAF7262048.1"/>
    <property type="molecule type" value="Genomic_DNA"/>
</dbReference>
<feature type="transmembrane region" description="Helical" evidence="7">
    <location>
        <begin position="144"/>
        <end position="167"/>
    </location>
</feature>
<accession>A0A8S9ZC86</accession>
<feature type="transmembrane region" description="Helical" evidence="7">
    <location>
        <begin position="224"/>
        <end position="246"/>
    </location>
</feature>
<evidence type="ECO:0000256" key="4">
    <source>
        <dbReference type="ARBA" id="ARBA00022989"/>
    </source>
</evidence>
<feature type="transmembrane region" description="Helical" evidence="7">
    <location>
        <begin position="179"/>
        <end position="201"/>
    </location>
</feature>
<sequence length="290" mass="32155">MTPVRSNPMPKASISSKPSRDWYYVRFLFRVCFSEMFAVTMLTFSHIHYDVTVLYNMPTALPGSIVFGWAVWIFGPISGPQLSPIVTIALLITRRITILPAITSVVGQILGVLVGFLLALGLAANTHPLLHTPTFGMTTVNHVTAVQAFGLEFLAGVSLIWVILATFDEFRPAEWSQGHTSIFFGIFFLTLMWLGAVLGSYTGCSLSPLRSLIPAIFNGNYENLWVYIVGPLTASVVAPLIYETILSDGASVSRLRAWFTQADFDRSFDYKRGEENTNCRDKSAPTEERL</sequence>
<dbReference type="Proteomes" id="UP000822476">
    <property type="component" value="Unassembled WGS sequence"/>
</dbReference>
<evidence type="ECO:0000256" key="1">
    <source>
        <dbReference type="ARBA" id="ARBA00004141"/>
    </source>
</evidence>
<dbReference type="PANTHER" id="PTHR19139">
    <property type="entry name" value="AQUAPORIN TRANSPORTER"/>
    <property type="match status" value="1"/>
</dbReference>
<dbReference type="SUPFAM" id="SSF81338">
    <property type="entry name" value="Aquaporin-like"/>
    <property type="match status" value="1"/>
</dbReference>
<keyword evidence="6" id="KW-0813">Transport</keyword>
<reference evidence="8" key="1">
    <citation type="submission" date="2019-07" db="EMBL/GenBank/DDBJ databases">
        <title>Annotation for the trematode Paragonimus miyazaki's.</title>
        <authorList>
            <person name="Choi Y.-J."/>
        </authorList>
    </citation>
    <scope>NUCLEOTIDE SEQUENCE</scope>
    <source>
        <strain evidence="8">Japan</strain>
    </source>
</reference>
<organism evidence="8 9">
    <name type="scientific">Paragonimus skrjabini miyazakii</name>
    <dbReference type="NCBI Taxonomy" id="59628"/>
    <lineage>
        <taxon>Eukaryota</taxon>
        <taxon>Metazoa</taxon>
        <taxon>Spiralia</taxon>
        <taxon>Lophotrochozoa</taxon>
        <taxon>Platyhelminthes</taxon>
        <taxon>Trematoda</taxon>
        <taxon>Digenea</taxon>
        <taxon>Plagiorchiida</taxon>
        <taxon>Troglotremata</taxon>
        <taxon>Troglotrematidae</taxon>
        <taxon>Paragonimus</taxon>
    </lineage>
</organism>
<proteinExistence type="inferred from homology"/>
<dbReference type="AlphaFoldDB" id="A0A8S9ZC86"/>
<dbReference type="InterPro" id="IPR000425">
    <property type="entry name" value="MIP"/>
</dbReference>
<dbReference type="InterPro" id="IPR034294">
    <property type="entry name" value="Aquaporin_transptr"/>
</dbReference>
<name>A0A8S9ZC86_9TREM</name>
<gene>
    <name evidence="8" type="ORF">EG68_00638</name>
</gene>
<evidence type="ECO:0000256" key="7">
    <source>
        <dbReference type="SAM" id="Phobius"/>
    </source>
</evidence>
<comment type="subcellular location">
    <subcellularLocation>
        <location evidence="1">Membrane</location>
        <topology evidence="1">Multi-pass membrane protein</topology>
    </subcellularLocation>
</comment>
<dbReference type="PANTHER" id="PTHR19139:SF199">
    <property type="entry name" value="MIP17260P"/>
    <property type="match status" value="1"/>
</dbReference>
<evidence type="ECO:0000313" key="9">
    <source>
        <dbReference type="Proteomes" id="UP000822476"/>
    </source>
</evidence>
<evidence type="ECO:0000256" key="2">
    <source>
        <dbReference type="ARBA" id="ARBA00006175"/>
    </source>
</evidence>
<feature type="transmembrane region" description="Helical" evidence="7">
    <location>
        <begin position="105"/>
        <end position="124"/>
    </location>
</feature>
<evidence type="ECO:0000256" key="6">
    <source>
        <dbReference type="RuleBase" id="RU000477"/>
    </source>
</evidence>
<dbReference type="PRINTS" id="PR00783">
    <property type="entry name" value="MINTRINSICP"/>
</dbReference>
<keyword evidence="4 7" id="KW-1133">Transmembrane helix</keyword>
<keyword evidence="5 7" id="KW-0472">Membrane</keyword>
<dbReference type="GO" id="GO:0015250">
    <property type="term" value="F:water channel activity"/>
    <property type="evidence" value="ECO:0007669"/>
    <property type="project" value="TreeGrafter"/>
</dbReference>
<evidence type="ECO:0000313" key="8">
    <source>
        <dbReference type="EMBL" id="KAF7262048.1"/>
    </source>
</evidence>
<dbReference type="GO" id="GO:0005886">
    <property type="term" value="C:plasma membrane"/>
    <property type="evidence" value="ECO:0007669"/>
    <property type="project" value="TreeGrafter"/>
</dbReference>
<keyword evidence="3 6" id="KW-0812">Transmembrane</keyword>
<comment type="caution">
    <text evidence="8">The sequence shown here is derived from an EMBL/GenBank/DDBJ whole genome shotgun (WGS) entry which is preliminary data.</text>
</comment>
<feature type="transmembrane region" description="Helical" evidence="7">
    <location>
        <begin position="27"/>
        <end position="49"/>
    </location>
</feature>
<evidence type="ECO:0000256" key="3">
    <source>
        <dbReference type="ARBA" id="ARBA00022692"/>
    </source>
</evidence>
<dbReference type="OrthoDB" id="3222at2759"/>
<comment type="similarity">
    <text evidence="2 6">Belongs to the MIP/aquaporin (TC 1.A.8) family.</text>
</comment>
<dbReference type="Gene3D" id="1.20.1080.10">
    <property type="entry name" value="Glycerol uptake facilitator protein"/>
    <property type="match status" value="1"/>
</dbReference>
<protein>
    <submittedName>
        <fullName evidence="8">Uncharacterized protein</fullName>
    </submittedName>
</protein>